<feature type="transmembrane region" description="Helical" evidence="1">
    <location>
        <begin position="57"/>
        <end position="74"/>
    </location>
</feature>
<keyword evidence="1" id="KW-0812">Transmembrane</keyword>
<protein>
    <submittedName>
        <fullName evidence="2">Uncharacterized protein</fullName>
    </submittedName>
</protein>
<dbReference type="KEGG" id="eiv:EIN_451120"/>
<dbReference type="RefSeq" id="XP_004258292.1">
    <property type="nucleotide sequence ID" value="XM_004258244.1"/>
</dbReference>
<evidence type="ECO:0000313" key="2">
    <source>
        <dbReference type="EMBL" id="ELP91521.1"/>
    </source>
</evidence>
<sequence>MFPFGVTVSIVLDIFANILSKIQNPEEFQDIALEMVQTAWSTHIFGKLVKRIDCGEIAIIGGITIASIGISVFFPPAAPYVLVGAGVMLEGGLEVYQQLKMEMTSIGLQYLLNLVLVL</sequence>
<gene>
    <name evidence="2" type="ORF">EIN_451120</name>
</gene>
<dbReference type="EMBL" id="KB206463">
    <property type="protein sequence ID" value="ELP91521.1"/>
    <property type="molecule type" value="Genomic_DNA"/>
</dbReference>
<dbReference type="GeneID" id="14890513"/>
<keyword evidence="1" id="KW-0472">Membrane</keyword>
<accession>A0A0A1UFD0</accession>
<dbReference type="AlphaFoldDB" id="A0A0A1UFD0"/>
<proteinExistence type="predicted"/>
<dbReference type="VEuPathDB" id="AmoebaDB:EIN_451120"/>
<reference evidence="2 3" key="1">
    <citation type="submission" date="2012-10" db="EMBL/GenBank/DDBJ databases">
        <authorList>
            <person name="Zafar N."/>
            <person name="Inman J."/>
            <person name="Hall N."/>
            <person name="Lorenzi H."/>
            <person name="Caler E."/>
        </authorList>
    </citation>
    <scope>NUCLEOTIDE SEQUENCE [LARGE SCALE GENOMIC DNA]</scope>
    <source>
        <strain evidence="2 3">IP1</strain>
    </source>
</reference>
<evidence type="ECO:0000256" key="1">
    <source>
        <dbReference type="SAM" id="Phobius"/>
    </source>
</evidence>
<dbReference type="Proteomes" id="UP000014680">
    <property type="component" value="Unassembled WGS sequence"/>
</dbReference>
<keyword evidence="3" id="KW-1185">Reference proteome</keyword>
<keyword evidence="1" id="KW-1133">Transmembrane helix</keyword>
<organism evidence="2 3">
    <name type="scientific">Entamoeba invadens IP1</name>
    <dbReference type="NCBI Taxonomy" id="370355"/>
    <lineage>
        <taxon>Eukaryota</taxon>
        <taxon>Amoebozoa</taxon>
        <taxon>Evosea</taxon>
        <taxon>Archamoebae</taxon>
        <taxon>Mastigamoebida</taxon>
        <taxon>Entamoebidae</taxon>
        <taxon>Entamoeba</taxon>
    </lineage>
</organism>
<evidence type="ECO:0000313" key="3">
    <source>
        <dbReference type="Proteomes" id="UP000014680"/>
    </source>
</evidence>
<name>A0A0A1UFD0_ENTIV</name>